<accession>A0ABW0GS25</accession>
<dbReference type="InterPro" id="IPR011990">
    <property type="entry name" value="TPR-like_helical_dom_sf"/>
</dbReference>
<dbReference type="SUPFAM" id="SSF48452">
    <property type="entry name" value="TPR-like"/>
    <property type="match status" value="2"/>
</dbReference>
<protein>
    <submittedName>
        <fullName evidence="2">CHAT domain-containing protein</fullName>
    </submittedName>
</protein>
<sequence>MVEDAADTLLIRGQRLADAARGDPVGTCGAAQALLAQARAAHDDDAVVQALRALAECHRGVLDLRRAAPLLDEAVRLAGRARLDEAQGEALAARGALRHEQGRTRAAARDLDRAAALLRGHGTPAAAEVDLQRAALAHNAGRLHEASARYTALLRRPDLAPVVRTRAANNLGLVQSRLGRHASAVAWLERASRAAVHVGDAYVASVAASRAWATVQAGRLAEGVGRFDEAARLWEKAGMPLGELYAEHADALADLRLLPEAYERARAAVAALEAAEVPLLAAEARLRLARLALATGRATAAEAVARDTVAELRDQRRPDWVARADVVAVRARLAAGTAGARDRVVALRAAAALRRSGALTEAAEAYLVAGRVAAADGDRDAAVHDLARAADTAPRGPVLARAPARAARALVASLGGDDAALVRACRAGLADLARHRDSLPSTELRALAAGHGAELAALGLGALVRTGTPTQVLRWMERTRANALAATARGDEAGEATEAGEVDLVALHEVQVAVAAARSRGRVVPPALLVRQRSLEERVRGRAWVAGNGARTRPGEPGVTRVREALAGRVLVEYDVLDGDLVAVVLEQRGSRLVRLGPLDEVEPVLDDLRVTLRALPTAVPAMGEVLGGLVHRSVGRLRDLVVAPLDLPVGTAAAGVVVVPVGALQRAPWSALVDGPVSVAPSAALWWRTAVPATGAPDVPGPTVLVAGPGLAAAPAEVAVLADVHPGATVLVPPDSTSSAVRRALDGAGLAHLACHGEVRADNPQFSSLRLSDGDLTVHELEGRSHVPRRIVLAACDVGAGVVHPGNELLGFVGTLLARGARGIVASTTLVADAHVLPFVRSLHAGLAAGLPVAEALHGARQVLDPDDPRTLGAWAAFTAYGAG</sequence>
<dbReference type="RefSeq" id="WP_377002484.1">
    <property type="nucleotide sequence ID" value="NZ_JBHSLD010000007.1"/>
</dbReference>
<name>A0ABW0GS25_9MICO</name>
<dbReference type="InterPro" id="IPR024983">
    <property type="entry name" value="CHAT_dom"/>
</dbReference>
<organism evidence="2 3">
    <name type="scientific">Aquipuribacter nitratireducens</name>
    <dbReference type="NCBI Taxonomy" id="650104"/>
    <lineage>
        <taxon>Bacteria</taxon>
        <taxon>Bacillati</taxon>
        <taxon>Actinomycetota</taxon>
        <taxon>Actinomycetes</taxon>
        <taxon>Micrococcales</taxon>
        <taxon>Intrasporangiaceae</taxon>
        <taxon>Aquipuribacter</taxon>
    </lineage>
</organism>
<evidence type="ECO:0000313" key="2">
    <source>
        <dbReference type="EMBL" id="MFC5381066.1"/>
    </source>
</evidence>
<dbReference type="SMART" id="SM00028">
    <property type="entry name" value="TPR"/>
    <property type="match status" value="4"/>
</dbReference>
<keyword evidence="3" id="KW-1185">Reference proteome</keyword>
<dbReference type="InterPro" id="IPR019734">
    <property type="entry name" value="TPR_rpt"/>
</dbReference>
<dbReference type="EMBL" id="JBHSLD010000007">
    <property type="protein sequence ID" value="MFC5381066.1"/>
    <property type="molecule type" value="Genomic_DNA"/>
</dbReference>
<dbReference type="Proteomes" id="UP001596122">
    <property type="component" value="Unassembled WGS sequence"/>
</dbReference>
<comment type="caution">
    <text evidence="2">The sequence shown here is derived from an EMBL/GenBank/DDBJ whole genome shotgun (WGS) entry which is preliminary data.</text>
</comment>
<dbReference type="Pfam" id="PF12770">
    <property type="entry name" value="CHAT"/>
    <property type="match status" value="1"/>
</dbReference>
<gene>
    <name evidence="2" type="ORF">ACFPJ6_09700</name>
</gene>
<evidence type="ECO:0000313" key="3">
    <source>
        <dbReference type="Proteomes" id="UP001596122"/>
    </source>
</evidence>
<evidence type="ECO:0000259" key="1">
    <source>
        <dbReference type="Pfam" id="PF12770"/>
    </source>
</evidence>
<dbReference type="Gene3D" id="1.25.40.10">
    <property type="entry name" value="Tetratricopeptide repeat domain"/>
    <property type="match status" value="1"/>
</dbReference>
<reference evidence="3" key="1">
    <citation type="journal article" date="2019" name="Int. J. Syst. Evol. Microbiol.">
        <title>The Global Catalogue of Microorganisms (GCM) 10K type strain sequencing project: providing services to taxonomists for standard genome sequencing and annotation.</title>
        <authorList>
            <consortium name="The Broad Institute Genomics Platform"/>
            <consortium name="The Broad Institute Genome Sequencing Center for Infectious Disease"/>
            <person name="Wu L."/>
            <person name="Ma J."/>
        </authorList>
    </citation>
    <scope>NUCLEOTIDE SEQUENCE [LARGE SCALE GENOMIC DNA]</scope>
    <source>
        <strain evidence="3">CCUG 43114</strain>
    </source>
</reference>
<feature type="domain" description="CHAT" evidence="1">
    <location>
        <begin position="635"/>
        <end position="884"/>
    </location>
</feature>
<proteinExistence type="predicted"/>